<dbReference type="PIRSF" id="PIRSF500216">
    <property type="entry name" value="DltB"/>
    <property type="match status" value="1"/>
</dbReference>
<dbReference type="InterPro" id="IPR004299">
    <property type="entry name" value="MBOAT_fam"/>
</dbReference>
<feature type="transmembrane region" description="Helical" evidence="10">
    <location>
        <begin position="178"/>
        <end position="196"/>
    </location>
</feature>
<feature type="transmembrane region" description="Helical" evidence="10">
    <location>
        <begin position="44"/>
        <end position="64"/>
    </location>
</feature>
<feature type="transmembrane region" description="Helical" evidence="10">
    <location>
        <begin position="330"/>
        <end position="348"/>
    </location>
</feature>
<dbReference type="GO" id="GO:0005886">
    <property type="term" value="C:plasma membrane"/>
    <property type="evidence" value="ECO:0007669"/>
    <property type="project" value="UniProtKB-SubCell"/>
</dbReference>
<dbReference type="PANTHER" id="PTHR13285:SF23">
    <property type="entry name" value="TEICHOIC ACID D-ALANYLTRANSFERASE"/>
    <property type="match status" value="1"/>
</dbReference>
<keyword evidence="12" id="KW-1185">Reference proteome</keyword>
<evidence type="ECO:0000256" key="10">
    <source>
        <dbReference type="SAM" id="Phobius"/>
    </source>
</evidence>
<comment type="pathway">
    <text evidence="9">Cell wall biogenesis; lipoteichoic acid biosynthesis.</text>
</comment>
<comment type="subcellular location">
    <subcellularLocation>
        <location evidence="1">Cell membrane</location>
        <topology evidence="1">Multi-pass membrane protein</topology>
    </subcellularLocation>
</comment>
<proteinExistence type="inferred from homology"/>
<dbReference type="EMBL" id="AYYO01000037">
    <property type="protein sequence ID" value="KRM55029.1"/>
    <property type="molecule type" value="Genomic_DNA"/>
</dbReference>
<dbReference type="PANTHER" id="PTHR13285">
    <property type="entry name" value="ACYLTRANSFERASE"/>
    <property type="match status" value="1"/>
</dbReference>
<organism evidence="11 12">
    <name type="scientific">Lacticaseibacillus sharpeae JCM 1186 = DSM 20505</name>
    <dbReference type="NCBI Taxonomy" id="1291052"/>
    <lineage>
        <taxon>Bacteria</taxon>
        <taxon>Bacillati</taxon>
        <taxon>Bacillota</taxon>
        <taxon>Bacilli</taxon>
        <taxon>Lactobacillales</taxon>
        <taxon>Lactobacillaceae</taxon>
        <taxon>Lacticaseibacillus</taxon>
    </lineage>
</organism>
<keyword evidence="7 9" id="KW-0472">Membrane</keyword>
<evidence type="ECO:0000313" key="12">
    <source>
        <dbReference type="Proteomes" id="UP000051679"/>
    </source>
</evidence>
<dbReference type="InterPro" id="IPR024024">
    <property type="entry name" value="DltB"/>
</dbReference>
<feature type="transmembrane region" description="Helical" evidence="10">
    <location>
        <begin position="364"/>
        <end position="385"/>
    </location>
</feature>
<evidence type="ECO:0000256" key="6">
    <source>
        <dbReference type="ARBA" id="ARBA00022989"/>
    </source>
</evidence>
<protein>
    <recommendedName>
        <fullName evidence="9">Teichoic acid D-alanyltransferase</fullName>
        <ecNumber evidence="9">2.3.1.-</ecNumber>
    </recommendedName>
</protein>
<dbReference type="STRING" id="1291052.FC18_GL001737"/>
<keyword evidence="5 10" id="KW-0812">Transmembrane</keyword>
<sequence length="391" mass="45450">MYFVIIVVLLLPLMIALARGTRLKIYETIVSAVFIFLMFTGAKWHEGVALIVYCIWQVALVLLYQRERHGKNRTGVFYTFVILAILPLAIVKLTPVFDPVPSLLGFLGISYLTFKSVQVIMELRDGTIKEISAWPFLRFLLFMPTISSGPIDRYRRFTKDYDKAPEHDDYMDMVATGIHYMFLGFLYKFILGYLFGSIMLPQVGAAAMAARGASGGLGLSWALVGYMYVYSMYLFFDFAGYSLFAVSISYLMGIRTPMNFNKPFIAGNIKDFWNRWHMSLSFWFRDFVFMRVTFYIMKHRLIKKRVHVSQVAYLINFLIMGFWHGVTWYYIVYGLFHAGAIIINDIWLRKKKKSNLPSNQWTKALAIFITFNVVCFSFLIFSGFLDTLWFH</sequence>
<evidence type="ECO:0000256" key="4">
    <source>
        <dbReference type="ARBA" id="ARBA00022679"/>
    </source>
</evidence>
<evidence type="ECO:0000256" key="2">
    <source>
        <dbReference type="ARBA" id="ARBA00010323"/>
    </source>
</evidence>
<dbReference type="InterPro" id="IPR024194">
    <property type="entry name" value="Ac/AlaTfrase_AlgI/DltB"/>
</dbReference>
<dbReference type="GO" id="GO:0016746">
    <property type="term" value="F:acyltransferase activity"/>
    <property type="evidence" value="ECO:0007669"/>
    <property type="project" value="UniProtKB-KW"/>
</dbReference>
<keyword evidence="3 9" id="KW-1003">Cell membrane</keyword>
<dbReference type="Pfam" id="PF03062">
    <property type="entry name" value="MBOAT"/>
    <property type="match status" value="1"/>
</dbReference>
<keyword evidence="6 10" id="KW-1133">Transmembrane helix</keyword>
<feature type="transmembrane region" description="Helical" evidence="10">
    <location>
        <begin position="306"/>
        <end position="324"/>
    </location>
</feature>
<evidence type="ECO:0000256" key="5">
    <source>
        <dbReference type="ARBA" id="ARBA00022692"/>
    </source>
</evidence>
<evidence type="ECO:0000256" key="3">
    <source>
        <dbReference type="ARBA" id="ARBA00022475"/>
    </source>
</evidence>
<dbReference type="EC" id="2.3.1.-" evidence="9"/>
<feature type="transmembrane region" description="Helical" evidence="10">
    <location>
        <begin position="203"/>
        <end position="224"/>
    </location>
</feature>
<dbReference type="UniPathway" id="UPA00556"/>
<dbReference type="NCBIfam" id="TIGR04091">
    <property type="entry name" value="LTA_dltB"/>
    <property type="match status" value="1"/>
</dbReference>
<dbReference type="PIRSF" id="PIRSF016636">
    <property type="entry name" value="AlgI_DltB"/>
    <property type="match status" value="1"/>
</dbReference>
<comment type="similarity">
    <text evidence="2 9">Belongs to the membrane-bound acyltransferase family.</text>
</comment>
<dbReference type="Proteomes" id="UP000051679">
    <property type="component" value="Unassembled WGS sequence"/>
</dbReference>
<dbReference type="AlphaFoldDB" id="A0A0R1ZKQ2"/>
<gene>
    <name evidence="11" type="ORF">FC18_GL001737</name>
</gene>
<evidence type="ECO:0000256" key="1">
    <source>
        <dbReference type="ARBA" id="ARBA00004651"/>
    </source>
</evidence>
<reference evidence="11 12" key="1">
    <citation type="journal article" date="2015" name="Genome Announc.">
        <title>Expanding the biotechnology potential of lactobacilli through comparative genomics of 213 strains and associated genera.</title>
        <authorList>
            <person name="Sun Z."/>
            <person name="Harris H.M."/>
            <person name="McCann A."/>
            <person name="Guo C."/>
            <person name="Argimon S."/>
            <person name="Zhang W."/>
            <person name="Yang X."/>
            <person name="Jeffery I.B."/>
            <person name="Cooney J.C."/>
            <person name="Kagawa T.F."/>
            <person name="Liu W."/>
            <person name="Song Y."/>
            <person name="Salvetti E."/>
            <person name="Wrobel A."/>
            <person name="Rasinkangas P."/>
            <person name="Parkhill J."/>
            <person name="Rea M.C."/>
            <person name="O'Sullivan O."/>
            <person name="Ritari J."/>
            <person name="Douillard F.P."/>
            <person name="Paul Ross R."/>
            <person name="Yang R."/>
            <person name="Briner A.E."/>
            <person name="Felis G.E."/>
            <person name="de Vos W.M."/>
            <person name="Barrangou R."/>
            <person name="Klaenhammer T.R."/>
            <person name="Caufield P.W."/>
            <person name="Cui Y."/>
            <person name="Zhang H."/>
            <person name="O'Toole P.W."/>
        </authorList>
    </citation>
    <scope>NUCLEOTIDE SEQUENCE [LARGE SCALE GENOMIC DNA]</scope>
    <source>
        <strain evidence="11 12">DSM 20505</strain>
    </source>
</reference>
<keyword evidence="8 9" id="KW-0012">Acyltransferase</keyword>
<evidence type="ECO:0000256" key="7">
    <source>
        <dbReference type="ARBA" id="ARBA00023136"/>
    </source>
</evidence>
<feature type="transmembrane region" description="Helical" evidence="10">
    <location>
        <begin position="230"/>
        <end position="252"/>
    </location>
</feature>
<keyword evidence="4 9" id="KW-0808">Transferase</keyword>
<evidence type="ECO:0000313" key="11">
    <source>
        <dbReference type="EMBL" id="KRM55029.1"/>
    </source>
</evidence>
<feature type="transmembrane region" description="Helical" evidence="10">
    <location>
        <begin position="76"/>
        <end position="97"/>
    </location>
</feature>
<dbReference type="InterPro" id="IPR051085">
    <property type="entry name" value="MB_O-acyltransferase"/>
</dbReference>
<comment type="function">
    <text evidence="9">O-acyltransferase that catalyzes D-alanylation of both teichoic acid and lipoteichoic acid (LTA). D-alanylation of LTA plays an important role in modulating the properties of the cell wall in Gram-positive bacteria, influencing the net charge of the cell wall. Catalyzes D-alanylation from DltC carrier protein.</text>
</comment>
<evidence type="ECO:0000256" key="9">
    <source>
        <dbReference type="PIRNR" id="PIRNR016636"/>
    </source>
</evidence>
<name>A0A0R1ZKQ2_9LACO</name>
<comment type="caution">
    <text evidence="11">The sequence shown here is derived from an EMBL/GenBank/DDBJ whole genome shotgun (WGS) entry which is preliminary data.</text>
</comment>
<accession>A0A0R1ZKQ2</accession>
<dbReference type="GO" id="GO:0070395">
    <property type="term" value="P:lipoteichoic acid biosynthetic process"/>
    <property type="evidence" value="ECO:0007669"/>
    <property type="project" value="UniProtKB-UniRule"/>
</dbReference>
<evidence type="ECO:0000256" key="8">
    <source>
        <dbReference type="ARBA" id="ARBA00023315"/>
    </source>
</evidence>
<dbReference type="PATRIC" id="fig|1291052.5.peg.1776"/>